<keyword evidence="2" id="KW-1185">Reference proteome</keyword>
<evidence type="ECO:0000313" key="2">
    <source>
        <dbReference type="Proteomes" id="UP000770661"/>
    </source>
</evidence>
<dbReference type="AlphaFoldDB" id="A0A8J5CCW1"/>
<dbReference type="OrthoDB" id="6381431at2759"/>
<proteinExistence type="predicted"/>
<organism evidence="1 2">
    <name type="scientific">Chionoecetes opilio</name>
    <name type="common">Atlantic snow crab</name>
    <name type="synonym">Cancer opilio</name>
    <dbReference type="NCBI Taxonomy" id="41210"/>
    <lineage>
        <taxon>Eukaryota</taxon>
        <taxon>Metazoa</taxon>
        <taxon>Ecdysozoa</taxon>
        <taxon>Arthropoda</taxon>
        <taxon>Crustacea</taxon>
        <taxon>Multicrustacea</taxon>
        <taxon>Malacostraca</taxon>
        <taxon>Eumalacostraca</taxon>
        <taxon>Eucarida</taxon>
        <taxon>Decapoda</taxon>
        <taxon>Pleocyemata</taxon>
        <taxon>Brachyura</taxon>
        <taxon>Eubrachyura</taxon>
        <taxon>Majoidea</taxon>
        <taxon>Majidae</taxon>
        <taxon>Chionoecetes</taxon>
    </lineage>
</organism>
<name>A0A8J5CCW1_CHIOP</name>
<sequence>MLLQTITTHLHQHTGIEQDLRHLIERGIYMHDLCLNLSSVDKADARMQEIKNIFAATSMEFHKMRMKGTPLDNSKVIGMGWNTTTNRLPVVIPHHQSLLTTKSEFFSLLSKPFDPLGVLTLWLIGEKIPFQDTWNYPGNLSWVAELPQVLQAEIRRWWSDATCMDSNGANVKVIAI</sequence>
<accession>A0A8J5CCW1</accession>
<reference evidence="1" key="1">
    <citation type="submission" date="2020-07" db="EMBL/GenBank/DDBJ databases">
        <title>The High-quality genome of the commercially important snow crab, Chionoecetes opilio.</title>
        <authorList>
            <person name="Jeong J.-H."/>
            <person name="Ryu S."/>
        </authorList>
    </citation>
    <scope>NUCLEOTIDE SEQUENCE</scope>
    <source>
        <strain evidence="1">MADBK_172401_WGS</strain>
        <tissue evidence="1">Digestive gland</tissue>
    </source>
</reference>
<gene>
    <name evidence="1" type="ORF">GWK47_051088</name>
</gene>
<protein>
    <submittedName>
        <fullName evidence="1">Uncharacterized protein</fullName>
    </submittedName>
</protein>
<evidence type="ECO:0000313" key="1">
    <source>
        <dbReference type="EMBL" id="KAG0719148.1"/>
    </source>
</evidence>
<dbReference type="Proteomes" id="UP000770661">
    <property type="component" value="Unassembled WGS sequence"/>
</dbReference>
<comment type="caution">
    <text evidence="1">The sequence shown here is derived from an EMBL/GenBank/DDBJ whole genome shotgun (WGS) entry which is preliminary data.</text>
</comment>
<dbReference type="EMBL" id="JACEEZ010014994">
    <property type="protein sequence ID" value="KAG0719148.1"/>
    <property type="molecule type" value="Genomic_DNA"/>
</dbReference>